<dbReference type="Gene3D" id="3.90.650.10">
    <property type="entry name" value="PurM-like C-terminal domain"/>
    <property type="match status" value="1"/>
</dbReference>
<dbReference type="EC" id="6.3.3.1" evidence="4 15"/>
<reference evidence="18 19" key="1">
    <citation type="journal article" date="2016" name="Nat. Commun.">
        <title>Thousands of microbial genomes shed light on interconnected biogeochemical processes in an aquifer system.</title>
        <authorList>
            <person name="Anantharaman K."/>
            <person name="Brown C.T."/>
            <person name="Hug L.A."/>
            <person name="Sharon I."/>
            <person name="Castelle C.J."/>
            <person name="Probst A.J."/>
            <person name="Thomas B.C."/>
            <person name="Singh A."/>
            <person name="Wilkins M.J."/>
            <person name="Karaoz U."/>
            <person name="Brodie E.L."/>
            <person name="Williams K.H."/>
            <person name="Hubbard S.S."/>
            <person name="Banfield J.F."/>
        </authorList>
    </citation>
    <scope>NUCLEOTIDE SEQUENCE [LARGE SCALE GENOMIC DNA]</scope>
</reference>
<dbReference type="PANTHER" id="PTHR10520">
    <property type="entry name" value="TRIFUNCTIONAL PURINE BIOSYNTHETIC PROTEIN ADENOSINE-3-RELATED"/>
    <property type="match status" value="1"/>
</dbReference>
<evidence type="ECO:0000256" key="3">
    <source>
        <dbReference type="ARBA" id="ARBA00010280"/>
    </source>
</evidence>
<dbReference type="InterPro" id="IPR010918">
    <property type="entry name" value="PurM-like_C_dom"/>
</dbReference>
<dbReference type="HAMAP" id="MF_00741">
    <property type="entry name" value="AIRS"/>
    <property type="match status" value="1"/>
</dbReference>
<keyword evidence="9 15" id="KW-0658">Purine biosynthesis</keyword>
<dbReference type="AlphaFoldDB" id="A0A1G1KW92"/>
<keyword evidence="7 15" id="KW-0436">Ligase</keyword>
<comment type="catalytic activity">
    <reaction evidence="14 15">
        <text>2-formamido-N(1)-(5-O-phospho-beta-D-ribosyl)acetamidine + ATP = 5-amino-1-(5-phospho-beta-D-ribosyl)imidazole + ADP + phosphate + H(+)</text>
        <dbReference type="Rhea" id="RHEA:23032"/>
        <dbReference type="ChEBI" id="CHEBI:15378"/>
        <dbReference type="ChEBI" id="CHEBI:30616"/>
        <dbReference type="ChEBI" id="CHEBI:43474"/>
        <dbReference type="ChEBI" id="CHEBI:137981"/>
        <dbReference type="ChEBI" id="CHEBI:147287"/>
        <dbReference type="ChEBI" id="CHEBI:456216"/>
        <dbReference type="EC" id="6.3.3.1"/>
    </reaction>
</comment>
<evidence type="ECO:0000256" key="10">
    <source>
        <dbReference type="ARBA" id="ARBA00022840"/>
    </source>
</evidence>
<evidence type="ECO:0000256" key="13">
    <source>
        <dbReference type="ARBA" id="ARBA00033093"/>
    </source>
</evidence>
<dbReference type="GO" id="GO:0004641">
    <property type="term" value="F:phosphoribosylformylglycinamidine cyclo-ligase activity"/>
    <property type="evidence" value="ECO:0007669"/>
    <property type="project" value="UniProtKB-UniRule"/>
</dbReference>
<feature type="domain" description="PurM-like C-terminal" evidence="17">
    <location>
        <begin position="177"/>
        <end position="332"/>
    </location>
</feature>
<keyword evidence="8 15" id="KW-0547">Nucleotide-binding</keyword>
<name>A0A1G1KW92_9BACT</name>
<sequence>MGTGNKKLESYAGVPHLKGDPKYNRLLAQIVNSTRDEASGSFGGFSACYDLKKFKLKHPILVSSTDGVGTKLDLARILNKHDTIGIDLVAMSANDLVTCGAQPVLFLDYFATGKFDQRQAVEVIRGIAKGCRESGCALLGGETAIMPGFYEGSKYDLAGFSVGLVERADIIDGKKVRAGHVLLGLESSGFHSNGYSLLRKVFSKKELSGSIGRKLLVPTRLYVKPVLSLINSVDVKAIAHITGGGMVDNLPRVLPKGLGARINKGSWPVAPLFAEVAKRARYTEHQMFHTFNMGIGLVVVIQTADVKRAQDVLKKFRICSWEIGLVDRSGKVIIE</sequence>
<evidence type="ECO:0000256" key="4">
    <source>
        <dbReference type="ARBA" id="ARBA00013047"/>
    </source>
</evidence>
<gene>
    <name evidence="15" type="primary">purM</name>
    <name evidence="18" type="ORF">A3G33_08705</name>
</gene>
<evidence type="ECO:0000256" key="12">
    <source>
        <dbReference type="ARBA" id="ARBA00032931"/>
    </source>
</evidence>
<evidence type="ECO:0000313" key="19">
    <source>
        <dbReference type="Proteomes" id="UP000178187"/>
    </source>
</evidence>
<evidence type="ECO:0000256" key="6">
    <source>
        <dbReference type="ARBA" id="ARBA00022490"/>
    </source>
</evidence>
<evidence type="ECO:0000256" key="11">
    <source>
        <dbReference type="ARBA" id="ARBA00031908"/>
    </source>
</evidence>
<dbReference type="UniPathway" id="UPA00074">
    <property type="reaction ID" value="UER00129"/>
</dbReference>
<dbReference type="InterPro" id="IPR036921">
    <property type="entry name" value="PurM-like_N_sf"/>
</dbReference>
<comment type="caution">
    <text evidence="18">The sequence shown here is derived from an EMBL/GenBank/DDBJ whole genome shotgun (WGS) entry which is preliminary data.</text>
</comment>
<dbReference type="InterPro" id="IPR004733">
    <property type="entry name" value="PurM_cligase"/>
</dbReference>
<evidence type="ECO:0000256" key="7">
    <source>
        <dbReference type="ARBA" id="ARBA00022598"/>
    </source>
</evidence>
<dbReference type="Gene3D" id="3.30.1330.10">
    <property type="entry name" value="PurM-like, N-terminal domain"/>
    <property type="match status" value="1"/>
</dbReference>
<keyword evidence="10 15" id="KW-0067">ATP-binding</keyword>
<dbReference type="Pfam" id="PF02769">
    <property type="entry name" value="AIRS_C"/>
    <property type="match status" value="1"/>
</dbReference>
<comment type="subcellular location">
    <subcellularLocation>
        <location evidence="1 15">Cytoplasm</location>
    </subcellularLocation>
</comment>
<dbReference type="Proteomes" id="UP000178187">
    <property type="component" value="Unassembled WGS sequence"/>
</dbReference>
<accession>A0A1G1KW92</accession>
<dbReference type="GO" id="GO:0005524">
    <property type="term" value="F:ATP binding"/>
    <property type="evidence" value="ECO:0007669"/>
    <property type="project" value="UniProtKB-KW"/>
</dbReference>
<keyword evidence="6 15" id="KW-0963">Cytoplasm</keyword>
<dbReference type="SUPFAM" id="SSF56042">
    <property type="entry name" value="PurM C-terminal domain-like"/>
    <property type="match status" value="1"/>
</dbReference>
<dbReference type="EMBL" id="MHFR01000043">
    <property type="protein sequence ID" value="OGW97244.1"/>
    <property type="molecule type" value="Genomic_DNA"/>
</dbReference>
<dbReference type="Pfam" id="PF00586">
    <property type="entry name" value="AIRS"/>
    <property type="match status" value="1"/>
</dbReference>
<comment type="similarity">
    <text evidence="3 15">Belongs to the AIR synthase family.</text>
</comment>
<evidence type="ECO:0000259" key="16">
    <source>
        <dbReference type="Pfam" id="PF00586"/>
    </source>
</evidence>
<dbReference type="NCBIfam" id="TIGR00878">
    <property type="entry name" value="purM"/>
    <property type="match status" value="1"/>
</dbReference>
<evidence type="ECO:0000313" key="18">
    <source>
        <dbReference type="EMBL" id="OGW97244.1"/>
    </source>
</evidence>
<dbReference type="PANTHER" id="PTHR10520:SF12">
    <property type="entry name" value="TRIFUNCTIONAL PURINE BIOSYNTHETIC PROTEIN ADENOSINE-3"/>
    <property type="match status" value="1"/>
</dbReference>
<dbReference type="GO" id="GO:0005829">
    <property type="term" value="C:cytosol"/>
    <property type="evidence" value="ECO:0007669"/>
    <property type="project" value="TreeGrafter"/>
</dbReference>
<evidence type="ECO:0000256" key="5">
    <source>
        <dbReference type="ARBA" id="ARBA00020367"/>
    </source>
</evidence>
<dbReference type="CDD" id="cd02196">
    <property type="entry name" value="PurM"/>
    <property type="match status" value="1"/>
</dbReference>
<evidence type="ECO:0000256" key="15">
    <source>
        <dbReference type="HAMAP-Rule" id="MF_00741"/>
    </source>
</evidence>
<dbReference type="SUPFAM" id="SSF55326">
    <property type="entry name" value="PurM N-terminal domain-like"/>
    <property type="match status" value="1"/>
</dbReference>
<dbReference type="GO" id="GO:0004637">
    <property type="term" value="F:phosphoribosylamine-glycine ligase activity"/>
    <property type="evidence" value="ECO:0007669"/>
    <property type="project" value="TreeGrafter"/>
</dbReference>
<dbReference type="FunFam" id="3.90.650.10:FF:000011">
    <property type="entry name" value="Phosphoribosylformylglycinamidine cyclo-ligase"/>
    <property type="match status" value="1"/>
</dbReference>
<evidence type="ECO:0000256" key="14">
    <source>
        <dbReference type="ARBA" id="ARBA00049057"/>
    </source>
</evidence>
<evidence type="ECO:0000256" key="8">
    <source>
        <dbReference type="ARBA" id="ARBA00022741"/>
    </source>
</evidence>
<protein>
    <recommendedName>
        <fullName evidence="5 15">Phosphoribosylformylglycinamidine cyclo-ligase</fullName>
        <ecNumber evidence="4 15">6.3.3.1</ecNumber>
    </recommendedName>
    <alternativeName>
        <fullName evidence="12 15">AIR synthase</fullName>
    </alternativeName>
    <alternativeName>
        <fullName evidence="13 15">AIRS</fullName>
    </alternativeName>
    <alternativeName>
        <fullName evidence="11 15">Phosphoribosyl-aminoimidazole synthetase</fullName>
    </alternativeName>
</protein>
<evidence type="ECO:0000256" key="2">
    <source>
        <dbReference type="ARBA" id="ARBA00004686"/>
    </source>
</evidence>
<comment type="pathway">
    <text evidence="2 15">Purine metabolism; IMP biosynthesis via de novo pathway; 5-amino-1-(5-phospho-D-ribosyl)imidazole from N(2)-formyl-N(1)-(5-phospho-D-ribosyl)glycinamide: step 2/2.</text>
</comment>
<evidence type="ECO:0000259" key="17">
    <source>
        <dbReference type="Pfam" id="PF02769"/>
    </source>
</evidence>
<dbReference type="InterPro" id="IPR036676">
    <property type="entry name" value="PurM-like_C_sf"/>
</dbReference>
<evidence type="ECO:0000256" key="9">
    <source>
        <dbReference type="ARBA" id="ARBA00022755"/>
    </source>
</evidence>
<dbReference type="GO" id="GO:0006189">
    <property type="term" value="P:'de novo' IMP biosynthetic process"/>
    <property type="evidence" value="ECO:0007669"/>
    <property type="project" value="UniProtKB-UniRule"/>
</dbReference>
<dbReference type="InterPro" id="IPR016188">
    <property type="entry name" value="PurM-like_N"/>
</dbReference>
<proteinExistence type="inferred from homology"/>
<organism evidence="18 19">
    <name type="scientific">Candidatus Danuiimicrobium aquiferis</name>
    <dbReference type="NCBI Taxonomy" id="1801832"/>
    <lineage>
        <taxon>Bacteria</taxon>
        <taxon>Pseudomonadati</taxon>
        <taxon>Candidatus Omnitrophota</taxon>
        <taxon>Candidatus Danuiimicrobium</taxon>
    </lineage>
</organism>
<feature type="domain" description="PurM-like N-terminal" evidence="16">
    <location>
        <begin position="61"/>
        <end position="165"/>
    </location>
</feature>
<dbReference type="GO" id="GO:0046084">
    <property type="term" value="P:adenine biosynthetic process"/>
    <property type="evidence" value="ECO:0007669"/>
    <property type="project" value="TreeGrafter"/>
</dbReference>
<evidence type="ECO:0000256" key="1">
    <source>
        <dbReference type="ARBA" id="ARBA00004496"/>
    </source>
</evidence>